<organism evidence="2 3">
    <name type="scientific">Streptomyces paludis</name>
    <dbReference type="NCBI Taxonomy" id="2282738"/>
    <lineage>
        <taxon>Bacteria</taxon>
        <taxon>Bacillati</taxon>
        <taxon>Actinomycetota</taxon>
        <taxon>Actinomycetes</taxon>
        <taxon>Kitasatosporales</taxon>
        <taxon>Streptomycetaceae</taxon>
        <taxon>Streptomyces</taxon>
    </lineage>
</organism>
<dbReference type="OrthoDB" id="4217521at2"/>
<evidence type="ECO:0000313" key="2">
    <source>
        <dbReference type="EMBL" id="AXG79736.1"/>
    </source>
</evidence>
<reference evidence="3" key="1">
    <citation type="submission" date="2018-07" db="EMBL/GenBank/DDBJ databases">
        <authorList>
            <person name="Zhao J."/>
        </authorList>
    </citation>
    <scope>NUCLEOTIDE SEQUENCE [LARGE SCALE GENOMIC DNA]</scope>
    <source>
        <strain evidence="3">GSSD-12</strain>
    </source>
</reference>
<keyword evidence="3" id="KW-1185">Reference proteome</keyword>
<proteinExistence type="predicted"/>
<keyword evidence="1" id="KW-0732">Signal</keyword>
<dbReference type="Gene3D" id="3.40.50.2300">
    <property type="match status" value="1"/>
</dbReference>
<feature type="chain" id="PRO_5016988480" evidence="1">
    <location>
        <begin position="23"/>
        <end position="188"/>
    </location>
</feature>
<dbReference type="RefSeq" id="WP_114661065.1">
    <property type="nucleotide sequence ID" value="NZ_CP031194.1"/>
</dbReference>
<accession>A0A345HSR2</accession>
<feature type="signal peptide" evidence="1">
    <location>
        <begin position="1"/>
        <end position="22"/>
    </location>
</feature>
<dbReference type="AlphaFoldDB" id="A0A345HSR2"/>
<dbReference type="Proteomes" id="UP000253868">
    <property type="component" value="Chromosome"/>
</dbReference>
<dbReference type="KEGG" id="spad:DVK44_21110"/>
<sequence length="188" mass="19194">MKPVTTAATAAVVLAVALGAVAVWQFTGDDGGPAPLDTRARVYREVDACLLTGERGVTAGTPAAPVWEALREASLSTRARVNYVPVTGEQTTANAEPFLNTLIQRRCAVVLAVGAPQVAVVESGAARHPEVRFVVVGDGGDGGGSGAADNVITANSGAGLEKTVTSVIQQAVKDAEETADETPEQKSK</sequence>
<gene>
    <name evidence="2" type="ORF">DVK44_21110</name>
</gene>
<evidence type="ECO:0000313" key="3">
    <source>
        <dbReference type="Proteomes" id="UP000253868"/>
    </source>
</evidence>
<evidence type="ECO:0000256" key="1">
    <source>
        <dbReference type="SAM" id="SignalP"/>
    </source>
</evidence>
<dbReference type="EMBL" id="CP031194">
    <property type="protein sequence ID" value="AXG79736.1"/>
    <property type="molecule type" value="Genomic_DNA"/>
</dbReference>
<protein>
    <submittedName>
        <fullName evidence="2">BMP family ABC transporter substrate-binding protein</fullName>
    </submittedName>
</protein>
<name>A0A345HSR2_9ACTN</name>